<gene>
    <name evidence="1" type="ORF">DILT_LOCUS5420</name>
</gene>
<evidence type="ECO:0000313" key="2">
    <source>
        <dbReference type="Proteomes" id="UP000281553"/>
    </source>
</evidence>
<organism evidence="1 2">
    <name type="scientific">Dibothriocephalus latus</name>
    <name type="common">Fish tapeworm</name>
    <name type="synonym">Diphyllobothrium latum</name>
    <dbReference type="NCBI Taxonomy" id="60516"/>
    <lineage>
        <taxon>Eukaryota</taxon>
        <taxon>Metazoa</taxon>
        <taxon>Spiralia</taxon>
        <taxon>Lophotrochozoa</taxon>
        <taxon>Platyhelminthes</taxon>
        <taxon>Cestoda</taxon>
        <taxon>Eucestoda</taxon>
        <taxon>Diphyllobothriidea</taxon>
        <taxon>Diphyllobothriidae</taxon>
        <taxon>Dibothriocephalus</taxon>
    </lineage>
</organism>
<sequence length="109" mass="12605">MREDMKFHYLMDALEIATYLCYIIDNPHTEAKGGSHLPSLPIIPKRLQRLIFDEGIGGRKPTQFFRRLKQLADEKKLDNTMFKRLPSSVQAIHVHNIPSPICSNARRDC</sequence>
<dbReference type="OrthoDB" id="6251906at2759"/>
<name>A0A3P7NJK5_DIBLA</name>
<reference evidence="1 2" key="1">
    <citation type="submission" date="2018-11" db="EMBL/GenBank/DDBJ databases">
        <authorList>
            <consortium name="Pathogen Informatics"/>
        </authorList>
    </citation>
    <scope>NUCLEOTIDE SEQUENCE [LARGE SCALE GENOMIC DNA]</scope>
</reference>
<proteinExistence type="predicted"/>
<keyword evidence="2" id="KW-1185">Reference proteome</keyword>
<dbReference type="Proteomes" id="UP000281553">
    <property type="component" value="Unassembled WGS sequence"/>
</dbReference>
<accession>A0A3P7NJK5</accession>
<dbReference type="AlphaFoldDB" id="A0A3P7NJK5"/>
<evidence type="ECO:0000313" key="1">
    <source>
        <dbReference type="EMBL" id="VDN09589.1"/>
    </source>
</evidence>
<dbReference type="EMBL" id="UYRU01047375">
    <property type="protein sequence ID" value="VDN09589.1"/>
    <property type="molecule type" value="Genomic_DNA"/>
</dbReference>
<protein>
    <submittedName>
        <fullName evidence="1">Uncharacterized protein</fullName>
    </submittedName>
</protein>